<dbReference type="Proteomes" id="UP000242699">
    <property type="component" value="Unassembled WGS sequence"/>
</dbReference>
<dbReference type="EMBL" id="PXYT01000005">
    <property type="protein sequence ID" value="PSR31000.1"/>
    <property type="molecule type" value="Genomic_DNA"/>
</dbReference>
<dbReference type="Pfam" id="PF14239">
    <property type="entry name" value="RRXRR"/>
    <property type="match status" value="1"/>
</dbReference>
<dbReference type="InterPro" id="IPR025938">
    <property type="entry name" value="RRXRR_dom"/>
</dbReference>
<name>A0A2T2X933_9FIRM</name>
<comment type="caution">
    <text evidence="3">The sequence shown here is derived from an EMBL/GenBank/DDBJ whole genome shotgun (WGS) entry which is preliminary data.</text>
</comment>
<evidence type="ECO:0000313" key="3">
    <source>
        <dbReference type="EMBL" id="PSR31000.1"/>
    </source>
</evidence>
<proteinExistence type="predicted"/>
<reference evidence="3 4" key="1">
    <citation type="journal article" date="2014" name="BMC Genomics">
        <title>Comparison of environmental and isolate Sulfobacillus genomes reveals diverse carbon, sulfur, nitrogen, and hydrogen metabolisms.</title>
        <authorList>
            <person name="Justice N.B."/>
            <person name="Norman A."/>
            <person name="Brown C.T."/>
            <person name="Singh A."/>
            <person name="Thomas B.C."/>
            <person name="Banfield J.F."/>
        </authorList>
    </citation>
    <scope>NUCLEOTIDE SEQUENCE [LARGE SCALE GENOMIC DNA]</scope>
    <source>
        <strain evidence="3">AMDSBA1</strain>
    </source>
</reference>
<gene>
    <name evidence="3" type="ORF">C7B43_03890</name>
</gene>
<feature type="region of interest" description="Disordered" evidence="1">
    <location>
        <begin position="369"/>
        <end position="394"/>
    </location>
</feature>
<evidence type="ECO:0000259" key="2">
    <source>
        <dbReference type="Pfam" id="PF14239"/>
    </source>
</evidence>
<organism evidence="3 4">
    <name type="scientific">Sulfobacillus benefaciens</name>
    <dbReference type="NCBI Taxonomy" id="453960"/>
    <lineage>
        <taxon>Bacteria</taxon>
        <taxon>Bacillati</taxon>
        <taxon>Bacillota</taxon>
        <taxon>Clostridia</taxon>
        <taxon>Eubacteriales</taxon>
        <taxon>Clostridiales Family XVII. Incertae Sedis</taxon>
        <taxon>Sulfobacillus</taxon>
    </lineage>
</organism>
<sequence length="394" mass="45792">MTASVIDQHRKPFMPCSPRKVQKLLPAQKIHIISRQPFSIQWRSVIREGKQFFAIGMDLSVKHIGMTMASDTRMPAKGEMLWLDDLPTPLTMRRLRRSRHYRKTHHPRPKCRYQTRRAYNPWNKRWAKIPHSASSRQPESWFPPRPGTHVENPFWWIVNFMTFLPNPNFSHGPATFDGQKMIRPVNQPREYQQDQAFGTYAVGPFVLARERYPWRVCLQHSNEMGPDCRANYFASGLPVFTLSLFRHVSPHLLVQATAFDSQACCDWVQTIIQQDTRESPEHEAWLSFRYSQYSQHNTTLVRNRYQGSGLKHRRPRIHGPPPPRCLISQSSNIPGISGSHCTPATNPGESFEFMGVYHVHRVGRTYCRRYGSGERNRPGRSTAPGPRRGACRRR</sequence>
<accession>A0A2T2X933</accession>
<feature type="domain" description="RRXRR" evidence="2">
    <location>
        <begin position="5"/>
        <end position="193"/>
    </location>
</feature>
<evidence type="ECO:0000256" key="1">
    <source>
        <dbReference type="SAM" id="MobiDB-lite"/>
    </source>
</evidence>
<evidence type="ECO:0000313" key="4">
    <source>
        <dbReference type="Proteomes" id="UP000242699"/>
    </source>
</evidence>
<dbReference type="AlphaFoldDB" id="A0A2T2X933"/>
<protein>
    <recommendedName>
        <fullName evidence="2">RRXRR domain-containing protein</fullName>
    </recommendedName>
</protein>